<sequence length="142" mass="15423">MKVILYKNVPNLGEVSEGYARNYLLPKKLAGPTTPSAVAALEKRKAEKEKKLAEKKAELEEVAQKLSGLEISISVDAGEGGRLFGSVTSQDIAEAAQKISQIDIDKKKIELNDPIKVVGEYSVPVKIYQDISATLKVKIVAK</sequence>
<keyword evidence="3 7" id="KW-0694">RNA-binding</keyword>
<gene>
    <name evidence="7" type="primary">rplI</name>
    <name evidence="11" type="ORF">AMJ44_06730</name>
</gene>
<accession>A0A0S7Y0Q7</accession>
<dbReference type="GO" id="GO:0005840">
    <property type="term" value="C:ribosome"/>
    <property type="evidence" value="ECO:0007669"/>
    <property type="project" value="UniProtKB-KW"/>
</dbReference>
<dbReference type="Proteomes" id="UP000051861">
    <property type="component" value="Unassembled WGS sequence"/>
</dbReference>
<dbReference type="AlphaFoldDB" id="A0A0S7Y0Q7"/>
<dbReference type="PANTHER" id="PTHR21368">
    <property type="entry name" value="50S RIBOSOMAL PROTEIN L9"/>
    <property type="match status" value="1"/>
</dbReference>
<evidence type="ECO:0000256" key="6">
    <source>
        <dbReference type="ARBA" id="ARBA00035292"/>
    </source>
</evidence>
<keyword evidence="5 7" id="KW-0687">Ribonucleoprotein</keyword>
<dbReference type="PATRIC" id="fig|1703775.3.peg.2562"/>
<dbReference type="InterPro" id="IPR000244">
    <property type="entry name" value="Ribosomal_bL9"/>
</dbReference>
<keyword evidence="2 7" id="KW-0699">rRNA-binding</keyword>
<dbReference type="HAMAP" id="MF_00503">
    <property type="entry name" value="Ribosomal_bL9"/>
    <property type="match status" value="1"/>
</dbReference>
<keyword evidence="4 7" id="KW-0689">Ribosomal protein</keyword>
<dbReference type="Pfam" id="PF01281">
    <property type="entry name" value="Ribosomal_L9_N"/>
    <property type="match status" value="1"/>
</dbReference>
<organism evidence="11 12">
    <name type="scientific">candidate division WOR-1 bacterium DG_54_3</name>
    <dbReference type="NCBI Taxonomy" id="1703775"/>
    <lineage>
        <taxon>Bacteria</taxon>
        <taxon>Bacillati</taxon>
        <taxon>Saganbacteria</taxon>
    </lineage>
</organism>
<name>A0A0S7Y0Q7_UNCSA</name>
<proteinExistence type="inferred from homology"/>
<evidence type="ECO:0000256" key="4">
    <source>
        <dbReference type="ARBA" id="ARBA00022980"/>
    </source>
</evidence>
<evidence type="ECO:0000259" key="10">
    <source>
        <dbReference type="Pfam" id="PF03948"/>
    </source>
</evidence>
<comment type="similarity">
    <text evidence="1 7">Belongs to the bacterial ribosomal protein bL9 family.</text>
</comment>
<dbReference type="SUPFAM" id="SSF55658">
    <property type="entry name" value="L9 N-domain-like"/>
    <property type="match status" value="1"/>
</dbReference>
<evidence type="ECO:0000256" key="2">
    <source>
        <dbReference type="ARBA" id="ARBA00022730"/>
    </source>
</evidence>
<dbReference type="InterPro" id="IPR020594">
    <property type="entry name" value="Ribosomal_bL9_bac/chp"/>
</dbReference>
<dbReference type="GO" id="GO:0003735">
    <property type="term" value="F:structural constituent of ribosome"/>
    <property type="evidence" value="ECO:0007669"/>
    <property type="project" value="InterPro"/>
</dbReference>
<dbReference type="InterPro" id="IPR036935">
    <property type="entry name" value="Ribosomal_bL9_N_sf"/>
</dbReference>
<comment type="caution">
    <text evidence="11">The sequence shown here is derived from an EMBL/GenBank/DDBJ whole genome shotgun (WGS) entry which is preliminary data.</text>
</comment>
<dbReference type="Gene3D" id="3.40.5.10">
    <property type="entry name" value="Ribosomal protein L9, N-terminal domain"/>
    <property type="match status" value="1"/>
</dbReference>
<evidence type="ECO:0000256" key="7">
    <source>
        <dbReference type="HAMAP-Rule" id="MF_00503"/>
    </source>
</evidence>
<dbReference type="Pfam" id="PF03948">
    <property type="entry name" value="Ribosomal_L9_C"/>
    <property type="match status" value="1"/>
</dbReference>
<evidence type="ECO:0000256" key="3">
    <source>
        <dbReference type="ARBA" id="ARBA00022884"/>
    </source>
</evidence>
<evidence type="ECO:0000259" key="9">
    <source>
        <dbReference type="Pfam" id="PF01281"/>
    </source>
</evidence>
<evidence type="ECO:0000256" key="5">
    <source>
        <dbReference type="ARBA" id="ARBA00023274"/>
    </source>
</evidence>
<dbReference type="NCBIfam" id="TIGR00158">
    <property type="entry name" value="L9"/>
    <property type="match status" value="1"/>
</dbReference>
<feature type="domain" description="Large ribosomal subunit protein bL9 C-terminal" evidence="10">
    <location>
        <begin position="58"/>
        <end position="141"/>
    </location>
</feature>
<comment type="function">
    <text evidence="7">Binds to the 23S rRNA.</text>
</comment>
<dbReference type="InterPro" id="IPR036791">
    <property type="entry name" value="Ribosomal_bL9_C_sf"/>
</dbReference>
<evidence type="ECO:0000256" key="1">
    <source>
        <dbReference type="ARBA" id="ARBA00010605"/>
    </source>
</evidence>
<reference evidence="11 12" key="1">
    <citation type="journal article" date="2015" name="Microbiome">
        <title>Genomic resolution of linkages in carbon, nitrogen, and sulfur cycling among widespread estuary sediment bacteria.</title>
        <authorList>
            <person name="Baker B.J."/>
            <person name="Lazar C.S."/>
            <person name="Teske A.P."/>
            <person name="Dick G.J."/>
        </authorList>
    </citation>
    <scope>NUCLEOTIDE SEQUENCE [LARGE SCALE GENOMIC DNA]</scope>
    <source>
        <strain evidence="11">DG_54_3</strain>
    </source>
</reference>
<dbReference type="GO" id="GO:1990904">
    <property type="term" value="C:ribonucleoprotein complex"/>
    <property type="evidence" value="ECO:0007669"/>
    <property type="project" value="UniProtKB-KW"/>
</dbReference>
<dbReference type="InterPro" id="IPR009027">
    <property type="entry name" value="Ribosomal_bL9/RNase_H1_N"/>
</dbReference>
<dbReference type="InterPro" id="IPR020070">
    <property type="entry name" value="Ribosomal_bL9_N"/>
</dbReference>
<dbReference type="EMBL" id="LIZX01000056">
    <property type="protein sequence ID" value="KPJ68304.1"/>
    <property type="molecule type" value="Genomic_DNA"/>
</dbReference>
<dbReference type="GO" id="GO:0006412">
    <property type="term" value="P:translation"/>
    <property type="evidence" value="ECO:0007669"/>
    <property type="project" value="UniProtKB-UniRule"/>
</dbReference>
<dbReference type="GO" id="GO:0019843">
    <property type="term" value="F:rRNA binding"/>
    <property type="evidence" value="ECO:0007669"/>
    <property type="project" value="UniProtKB-UniRule"/>
</dbReference>
<evidence type="ECO:0000313" key="11">
    <source>
        <dbReference type="EMBL" id="KPJ68304.1"/>
    </source>
</evidence>
<feature type="domain" description="Ribosomal protein L9" evidence="9">
    <location>
        <begin position="1"/>
        <end position="40"/>
    </location>
</feature>
<evidence type="ECO:0000256" key="8">
    <source>
        <dbReference type="SAM" id="Coils"/>
    </source>
</evidence>
<dbReference type="SUPFAM" id="SSF55653">
    <property type="entry name" value="Ribosomal protein L9 C-domain"/>
    <property type="match status" value="1"/>
</dbReference>
<keyword evidence="8" id="KW-0175">Coiled coil</keyword>
<evidence type="ECO:0000313" key="12">
    <source>
        <dbReference type="Proteomes" id="UP000051861"/>
    </source>
</evidence>
<protein>
    <recommendedName>
        <fullName evidence="6 7">Large ribosomal subunit protein bL9</fullName>
    </recommendedName>
</protein>
<dbReference type="Gene3D" id="3.10.430.100">
    <property type="entry name" value="Ribosomal protein L9, C-terminal domain"/>
    <property type="match status" value="1"/>
</dbReference>
<dbReference type="InterPro" id="IPR020069">
    <property type="entry name" value="Ribosomal_bL9_C"/>
</dbReference>
<feature type="coiled-coil region" evidence="8">
    <location>
        <begin position="36"/>
        <end position="72"/>
    </location>
</feature>